<evidence type="ECO:0000313" key="1">
    <source>
        <dbReference type="EMBL" id="PCK27854.1"/>
    </source>
</evidence>
<accession>A0A2A5JE49</accession>
<dbReference type="Proteomes" id="UP000230886">
    <property type="component" value="Unassembled WGS sequence"/>
</dbReference>
<gene>
    <name evidence="1" type="ORF">CHR55_10245</name>
</gene>
<organism evidence="1 2">
    <name type="scientific">Rhodococcus qingshengii</name>
    <dbReference type="NCBI Taxonomy" id="334542"/>
    <lineage>
        <taxon>Bacteria</taxon>
        <taxon>Bacillati</taxon>
        <taxon>Actinomycetota</taxon>
        <taxon>Actinomycetes</taxon>
        <taxon>Mycobacteriales</taxon>
        <taxon>Nocardiaceae</taxon>
        <taxon>Rhodococcus</taxon>
        <taxon>Rhodococcus erythropolis group</taxon>
    </lineage>
</organism>
<name>A0A2A5JE49_RHOSG</name>
<evidence type="ECO:0000313" key="2">
    <source>
        <dbReference type="Proteomes" id="UP000230886"/>
    </source>
</evidence>
<sequence>MTEVEALRAMTYEQRVAALDVAEAGIRMTVGVITEALMVPCDLLLVADAVEALAEHLDEVIAA</sequence>
<comment type="caution">
    <text evidence="1">The sequence shown here is derived from an EMBL/GenBank/DDBJ whole genome shotgun (WGS) entry which is preliminary data.</text>
</comment>
<dbReference type="EMBL" id="NOVD01000004">
    <property type="protein sequence ID" value="PCK27854.1"/>
    <property type="molecule type" value="Genomic_DNA"/>
</dbReference>
<proteinExistence type="predicted"/>
<protein>
    <submittedName>
        <fullName evidence="1">Uncharacterized protein</fullName>
    </submittedName>
</protein>
<dbReference type="RefSeq" id="WP_099697399.1">
    <property type="nucleotide sequence ID" value="NZ_NOVD01000004.1"/>
</dbReference>
<dbReference type="AlphaFoldDB" id="A0A2A5JE49"/>
<reference evidence="1 2" key="1">
    <citation type="submission" date="2017-07" db="EMBL/GenBank/DDBJ databases">
        <title>Draft sequence of Rhodococcus enclensis 23b-28.</title>
        <authorList>
            <person name="Besaury L."/>
            <person name="Sancelme M."/>
            <person name="Amato P."/>
            <person name="Lallement A."/>
            <person name="Delort A.-M."/>
        </authorList>
    </citation>
    <scope>NUCLEOTIDE SEQUENCE [LARGE SCALE GENOMIC DNA]</scope>
    <source>
        <strain evidence="1 2">23b-28</strain>
    </source>
</reference>